<dbReference type="Proteomes" id="UP000256328">
    <property type="component" value="Unassembled WGS sequence"/>
</dbReference>
<evidence type="ECO:0000313" key="1">
    <source>
        <dbReference type="EMBL" id="RDW94734.1"/>
    </source>
</evidence>
<name>A0A3D8T891_9HELO</name>
<reference evidence="1 2" key="1">
    <citation type="journal article" date="2018" name="IMA Fungus">
        <title>IMA Genome-F 9: Draft genome sequence of Annulohypoxylon stygium, Aspergillus mulundensis, Berkeleyomyces basicola (syn. Thielaviopsis basicola), Ceratocystis smalleyi, two Cercospora beticola strains, Coleophoma cylindrospora, Fusarium fracticaudum, Phialophora cf. hyalina, and Morchella septimelata.</title>
        <authorList>
            <person name="Wingfield B.D."/>
            <person name="Bills G.F."/>
            <person name="Dong Y."/>
            <person name="Huang W."/>
            <person name="Nel W.J."/>
            <person name="Swalarsk-Parry B.S."/>
            <person name="Vaghefi N."/>
            <person name="Wilken P.M."/>
            <person name="An Z."/>
            <person name="de Beer Z.W."/>
            <person name="De Vos L."/>
            <person name="Chen L."/>
            <person name="Duong T.A."/>
            <person name="Gao Y."/>
            <person name="Hammerbacher A."/>
            <person name="Kikkert J.R."/>
            <person name="Li Y."/>
            <person name="Li H."/>
            <person name="Li K."/>
            <person name="Li Q."/>
            <person name="Liu X."/>
            <person name="Ma X."/>
            <person name="Naidoo K."/>
            <person name="Pethybridge S.J."/>
            <person name="Sun J."/>
            <person name="Steenkamp E.T."/>
            <person name="van der Nest M.A."/>
            <person name="van Wyk S."/>
            <person name="Wingfield M.J."/>
            <person name="Xiong C."/>
            <person name="Yue Q."/>
            <person name="Zhang X."/>
        </authorList>
    </citation>
    <scope>NUCLEOTIDE SEQUENCE [LARGE SCALE GENOMIC DNA]</scope>
    <source>
        <strain evidence="1 2">BP5796</strain>
    </source>
</reference>
<keyword evidence="2" id="KW-1185">Reference proteome</keyword>
<gene>
    <name evidence="1" type="ORF">BP5796_00497</name>
</gene>
<accession>A0A3D8T891</accession>
<evidence type="ECO:0000313" key="2">
    <source>
        <dbReference type="Proteomes" id="UP000256328"/>
    </source>
</evidence>
<dbReference type="AlphaFoldDB" id="A0A3D8T891"/>
<dbReference type="EMBL" id="PDLN01000001">
    <property type="protein sequence ID" value="RDW94734.1"/>
    <property type="molecule type" value="Genomic_DNA"/>
</dbReference>
<proteinExistence type="predicted"/>
<dbReference type="OrthoDB" id="3509960at2759"/>
<comment type="caution">
    <text evidence="1">The sequence shown here is derived from an EMBL/GenBank/DDBJ whole genome shotgun (WGS) entry which is preliminary data.</text>
</comment>
<sequence>MAWLSGSGGHLHGRNGSYSRAQLYGGAGGAPYGAPIRTSNVSNISHRSALPRASQEAHAANLCSTSNPLMPWGRGNGMAHPSTIGRWRGGLTPSYNINTGGQVPAPAPTYAVRNLDKKDIVIRDKTHAVRRSYLEEHPKFEKEIVGYMADKTEDNIPESVVDHLINYINNDFYANADLLDEVCLYLLSSAVNVSSVNAVALRNLVNWDWTGFWDWDGFTYAVLTILTSDNSNEAIRDWLKDVITTKLAYQHQNERIIRQKFNSDPIKTDHPEALIRFEQLVHGKKPALAKYRRA</sequence>
<organism evidence="1 2">
    <name type="scientific">Coleophoma crateriformis</name>
    <dbReference type="NCBI Taxonomy" id="565419"/>
    <lineage>
        <taxon>Eukaryota</taxon>
        <taxon>Fungi</taxon>
        <taxon>Dikarya</taxon>
        <taxon>Ascomycota</taxon>
        <taxon>Pezizomycotina</taxon>
        <taxon>Leotiomycetes</taxon>
        <taxon>Helotiales</taxon>
        <taxon>Dermateaceae</taxon>
        <taxon>Coleophoma</taxon>
    </lineage>
</organism>
<protein>
    <submittedName>
        <fullName evidence="1">Uncharacterized protein</fullName>
    </submittedName>
</protein>